<dbReference type="PANTHER" id="PTHR23131:SF0">
    <property type="entry name" value="ENDORIBONUCLEASE LACTB2"/>
    <property type="match status" value="1"/>
</dbReference>
<dbReference type="PANTHER" id="PTHR23131">
    <property type="entry name" value="ENDORIBONUCLEASE LACTB2"/>
    <property type="match status" value="1"/>
</dbReference>
<dbReference type="InterPro" id="IPR041516">
    <property type="entry name" value="LACTB2_WH"/>
</dbReference>
<dbReference type="InterPro" id="IPR036388">
    <property type="entry name" value="WH-like_DNA-bd_sf"/>
</dbReference>
<feature type="domain" description="Metallo-beta-lactamase" evidence="1">
    <location>
        <begin position="23"/>
        <end position="201"/>
    </location>
</feature>
<gene>
    <name evidence="2" type="ORF">CG50_14595</name>
</gene>
<accession>A0A086Y1H4</accession>
<dbReference type="InterPro" id="IPR001279">
    <property type="entry name" value="Metallo-B-lactamas"/>
</dbReference>
<dbReference type="CDD" id="cd16278">
    <property type="entry name" value="metallo-hydrolase-like_MBL-fold"/>
    <property type="match status" value="1"/>
</dbReference>
<dbReference type="InterPro" id="IPR036866">
    <property type="entry name" value="RibonucZ/Hydroxyglut_hydro"/>
</dbReference>
<dbReference type="SUPFAM" id="SSF56281">
    <property type="entry name" value="Metallo-hydrolase/oxidoreductase"/>
    <property type="match status" value="1"/>
</dbReference>
<dbReference type="AlphaFoldDB" id="A0A086Y1H4"/>
<protein>
    <submittedName>
        <fullName evidence="2">Metallo-beta-lactamase</fullName>
    </submittedName>
</protein>
<name>A0A086Y1H4_9RHOB</name>
<comment type="caution">
    <text evidence="2">The sequence shown here is derived from an EMBL/GenBank/DDBJ whole genome shotgun (WGS) entry which is preliminary data.</text>
</comment>
<evidence type="ECO:0000313" key="3">
    <source>
        <dbReference type="Proteomes" id="UP000028824"/>
    </source>
</evidence>
<dbReference type="Gene3D" id="1.10.10.10">
    <property type="entry name" value="Winged helix-like DNA-binding domain superfamily/Winged helix DNA-binding domain"/>
    <property type="match status" value="1"/>
</dbReference>
<sequence length="289" mass="30261">MERIDTGVRRIVAPNPSPMTGRGTNTYVLGSGRVAVIDPGPEDAGHLAAIAEGLDPGERIVAILVTHAHLDHSEGAPALSRQSGAPVWAFGDADAGRSAAMSAFQGRLPEGEGTDRAFRPDRLLADGEELGMGDWRVRALHTPGHFGNHLSFGFGDLVFSGDVVMGWSTTLIAPPEGDLNDYFRSLARLRGTGARRLLPGHGAPVEAPTLRIDELDAHRRLRSAQILAALAGGPKDIPTLRAMLYPDLAAPLHPAAERNILAHLIALHAAGEILGAAGTNGPFALPSGA</sequence>
<dbReference type="eggNOG" id="COG0491">
    <property type="taxonomic scope" value="Bacteria"/>
</dbReference>
<evidence type="ECO:0000259" key="1">
    <source>
        <dbReference type="SMART" id="SM00849"/>
    </source>
</evidence>
<keyword evidence="3" id="KW-1185">Reference proteome</keyword>
<evidence type="ECO:0000313" key="2">
    <source>
        <dbReference type="EMBL" id="KFI28124.1"/>
    </source>
</evidence>
<dbReference type="Pfam" id="PF00753">
    <property type="entry name" value="Lactamase_B"/>
    <property type="match status" value="1"/>
</dbReference>
<dbReference type="InterPro" id="IPR050662">
    <property type="entry name" value="Sec-metab_biosynth-thioest"/>
</dbReference>
<dbReference type="STRING" id="1105367.CG50_14595"/>
<organism evidence="2 3">
    <name type="scientific">Paenirhodobacter enshiensis</name>
    <dbReference type="NCBI Taxonomy" id="1105367"/>
    <lineage>
        <taxon>Bacteria</taxon>
        <taxon>Pseudomonadati</taxon>
        <taxon>Pseudomonadota</taxon>
        <taxon>Alphaproteobacteria</taxon>
        <taxon>Rhodobacterales</taxon>
        <taxon>Rhodobacter group</taxon>
        <taxon>Paenirhodobacter</taxon>
    </lineage>
</organism>
<dbReference type="Proteomes" id="UP000028824">
    <property type="component" value="Unassembled WGS sequence"/>
</dbReference>
<dbReference type="SMART" id="SM00849">
    <property type="entry name" value="Lactamase_B"/>
    <property type="match status" value="1"/>
</dbReference>
<dbReference type="Pfam" id="PF17778">
    <property type="entry name" value="WHD_BLACT"/>
    <property type="match status" value="1"/>
</dbReference>
<reference evidence="2 3" key="1">
    <citation type="submission" date="2014-03" db="EMBL/GenBank/DDBJ databases">
        <title>Genome of Paenirhodobacter enshiensis DW2-9.</title>
        <authorList>
            <person name="Wang D."/>
            <person name="Wang G."/>
        </authorList>
    </citation>
    <scope>NUCLEOTIDE SEQUENCE [LARGE SCALE GENOMIC DNA]</scope>
    <source>
        <strain evidence="2 3">DW2-9</strain>
    </source>
</reference>
<dbReference type="EMBL" id="JFZB01000007">
    <property type="protein sequence ID" value="KFI28124.1"/>
    <property type="molecule type" value="Genomic_DNA"/>
</dbReference>
<proteinExistence type="predicted"/>
<dbReference type="OrthoDB" id="9788263at2"/>
<dbReference type="Gene3D" id="3.60.15.10">
    <property type="entry name" value="Ribonuclease Z/Hydroxyacylglutathione hydrolase-like"/>
    <property type="match status" value="1"/>
</dbReference>
<dbReference type="RefSeq" id="WP_036636177.1">
    <property type="nucleotide sequence ID" value="NZ_JFZB01000007.1"/>
</dbReference>